<sequence>MQDQLFRHRPDQGIWGDCHRTCIANILEIPAADVPHSHQEMSGEEFKAQMDGYLASLGLISLTLWWPKPIDYILGIHRDLNPEISYILSGRTKKGIDHSVLCVGGVIRKNPSLDPDNDLVTPASDQNFQTTYVVPQRPPFISEQDFVDVARSWRRDGILSIEAT</sequence>
<evidence type="ECO:0000313" key="1">
    <source>
        <dbReference type="EMBL" id="EGF93816.1"/>
    </source>
</evidence>
<keyword evidence="2" id="KW-1185">Reference proteome</keyword>
<gene>
    <name evidence="1" type="ORF">ABI_00480</name>
</gene>
<evidence type="ECO:0000313" key="2">
    <source>
        <dbReference type="Proteomes" id="UP000006512"/>
    </source>
</evidence>
<dbReference type="eggNOG" id="ENOG502ZM4M">
    <property type="taxonomic scope" value="Bacteria"/>
</dbReference>
<dbReference type="EMBL" id="GL883076">
    <property type="protein sequence ID" value="EGF93816.1"/>
    <property type="molecule type" value="Genomic_DNA"/>
</dbReference>
<protein>
    <submittedName>
        <fullName evidence="1">Uncharacterized protein</fullName>
    </submittedName>
</protein>
<dbReference type="HOGENOM" id="CLU_1615631_0_0_5"/>
<accession>F4QG05</accession>
<dbReference type="Proteomes" id="UP000006512">
    <property type="component" value="Unassembled WGS sequence"/>
</dbReference>
<name>F4QG05_9CAUL</name>
<organism evidence="1 2">
    <name type="scientific">Asticcacaulis biprosthecium C19</name>
    <dbReference type="NCBI Taxonomy" id="715226"/>
    <lineage>
        <taxon>Bacteria</taxon>
        <taxon>Pseudomonadati</taxon>
        <taxon>Pseudomonadota</taxon>
        <taxon>Alphaproteobacteria</taxon>
        <taxon>Caulobacterales</taxon>
        <taxon>Caulobacteraceae</taxon>
        <taxon>Asticcacaulis</taxon>
    </lineage>
</organism>
<dbReference type="STRING" id="715226.ABI_00480"/>
<proteinExistence type="predicted"/>
<dbReference type="AlphaFoldDB" id="F4QG05"/>
<reference evidence="2" key="1">
    <citation type="submission" date="2011-03" db="EMBL/GenBank/DDBJ databases">
        <title>Draft genome sequence of Brevundimonas diminuta.</title>
        <authorList>
            <person name="Brown P.J.B."/>
            <person name="Buechlein A."/>
            <person name="Hemmerich C."/>
            <person name="Brun Y.V."/>
        </authorList>
    </citation>
    <scope>NUCLEOTIDE SEQUENCE [LARGE SCALE GENOMIC DNA]</scope>
    <source>
        <strain evidence="2">C19</strain>
    </source>
</reference>